<reference evidence="1" key="1">
    <citation type="submission" date="2016-11" db="UniProtKB">
        <authorList>
            <consortium name="WormBaseParasite"/>
        </authorList>
    </citation>
    <scope>IDENTIFICATION</scope>
    <source>
        <strain evidence="1">pt0022</strain>
    </source>
</reference>
<evidence type="ECO:0000313" key="1">
    <source>
        <dbReference type="WBParaSite" id="maker-PairedContig_1805-snap-gene-0.11-mRNA-1"/>
    </source>
</evidence>
<accession>A0A1I8EG73</accession>
<sequence>MQRIRLWANIRSSVTVLPASENTSALNFNVETVANSLTIQIQCKRTKSIVQELIVSFDNLAKIDKNLNIHNLTDNH</sequence>
<protein>
    <submittedName>
        <fullName evidence="1">Uncharacterized protein</fullName>
    </submittedName>
</protein>
<dbReference type="AlphaFoldDB" id="A0A1I8EG73"/>
<proteinExistence type="predicted"/>
<organism evidence="1">
    <name type="scientific">Wuchereria bancrofti</name>
    <dbReference type="NCBI Taxonomy" id="6293"/>
    <lineage>
        <taxon>Eukaryota</taxon>
        <taxon>Metazoa</taxon>
        <taxon>Ecdysozoa</taxon>
        <taxon>Nematoda</taxon>
        <taxon>Chromadorea</taxon>
        <taxon>Rhabditida</taxon>
        <taxon>Spirurina</taxon>
        <taxon>Spiruromorpha</taxon>
        <taxon>Filarioidea</taxon>
        <taxon>Onchocercidae</taxon>
        <taxon>Wuchereria</taxon>
    </lineage>
</organism>
<name>A0A1I8EG73_WUCBA</name>
<dbReference type="WBParaSite" id="maker-PairedContig_1805-snap-gene-0.11-mRNA-1">
    <property type="protein sequence ID" value="maker-PairedContig_1805-snap-gene-0.11-mRNA-1"/>
    <property type="gene ID" value="maker-PairedContig_1805-snap-gene-0.11"/>
</dbReference>